<sequence length="155" mass="17254">MKHTSQASKTKSAPIFIQMSIYAAILLISQLISELLPKTLPIPPTVIGLILMYVLLCSRMIKIEWVDSLGTLLISMIGFMFVPSGISLAANLDILRAEGLKLVLVIGLSTVLMLVIITYIASFILSLKKWNWNHLWLRLSDTSLFKKRIEKAGGK</sequence>
<dbReference type="PANTHER" id="PTHR33931">
    <property type="entry name" value="HOLIN-LIKE PROTEIN CIDA-RELATED"/>
    <property type="match status" value="1"/>
</dbReference>
<evidence type="ECO:0000256" key="3">
    <source>
        <dbReference type="ARBA" id="ARBA00022692"/>
    </source>
</evidence>
<dbReference type="AlphaFoldDB" id="A0A2X3VPR6"/>
<dbReference type="GO" id="GO:0005886">
    <property type="term" value="C:plasma membrane"/>
    <property type="evidence" value="ECO:0007669"/>
    <property type="project" value="UniProtKB-SubCell"/>
</dbReference>
<proteinExistence type="predicted"/>
<evidence type="ECO:0000313" key="8">
    <source>
        <dbReference type="Proteomes" id="UP000249495"/>
    </source>
</evidence>
<protein>
    <submittedName>
        <fullName evidence="7">LrgA family protein</fullName>
    </submittedName>
</protein>
<dbReference type="OrthoDB" id="3176438at2"/>
<dbReference type="Pfam" id="PF03788">
    <property type="entry name" value="LrgA"/>
    <property type="match status" value="1"/>
</dbReference>
<keyword evidence="3 6" id="KW-0812">Transmembrane</keyword>
<feature type="transmembrane region" description="Helical" evidence="6">
    <location>
        <begin position="39"/>
        <end position="57"/>
    </location>
</feature>
<feature type="transmembrane region" description="Helical" evidence="6">
    <location>
        <begin position="102"/>
        <end position="125"/>
    </location>
</feature>
<keyword evidence="2" id="KW-1003">Cell membrane</keyword>
<keyword evidence="8" id="KW-1185">Reference proteome</keyword>
<comment type="subcellular location">
    <subcellularLocation>
        <location evidence="1">Cell membrane</location>
        <topology evidence="1">Multi-pass membrane protein</topology>
    </subcellularLocation>
</comment>
<feature type="transmembrane region" description="Helical" evidence="6">
    <location>
        <begin position="69"/>
        <end position="90"/>
    </location>
</feature>
<dbReference type="PANTHER" id="PTHR33931:SF4">
    <property type="entry name" value="ANTIHOLIN-LIKE PROTEIN LRGA"/>
    <property type="match status" value="1"/>
</dbReference>
<dbReference type="InterPro" id="IPR005538">
    <property type="entry name" value="LrgA/CidA"/>
</dbReference>
<dbReference type="KEGG" id="sfer:NCTC12278_00531"/>
<evidence type="ECO:0000256" key="5">
    <source>
        <dbReference type="ARBA" id="ARBA00023136"/>
    </source>
</evidence>
<name>A0A2X3VPR6_9STRE</name>
<organism evidence="7 8">
    <name type="scientific">Streptococcus ferus</name>
    <dbReference type="NCBI Taxonomy" id="1345"/>
    <lineage>
        <taxon>Bacteria</taxon>
        <taxon>Bacillati</taxon>
        <taxon>Bacillota</taxon>
        <taxon>Bacilli</taxon>
        <taxon>Lactobacillales</taxon>
        <taxon>Streptococcaceae</taxon>
        <taxon>Streptococcus</taxon>
    </lineage>
</organism>
<evidence type="ECO:0000256" key="1">
    <source>
        <dbReference type="ARBA" id="ARBA00004651"/>
    </source>
</evidence>
<evidence type="ECO:0000256" key="2">
    <source>
        <dbReference type="ARBA" id="ARBA00022475"/>
    </source>
</evidence>
<accession>A0A2X3VPR6</accession>
<dbReference type="EMBL" id="LS483343">
    <property type="protein sequence ID" value="SQF39715.1"/>
    <property type="molecule type" value="Genomic_DNA"/>
</dbReference>
<feature type="transmembrane region" description="Helical" evidence="6">
    <location>
        <begin position="12"/>
        <end position="33"/>
    </location>
</feature>
<evidence type="ECO:0000313" key="7">
    <source>
        <dbReference type="EMBL" id="SQF39715.1"/>
    </source>
</evidence>
<evidence type="ECO:0000256" key="6">
    <source>
        <dbReference type="SAM" id="Phobius"/>
    </source>
</evidence>
<dbReference type="Proteomes" id="UP000249495">
    <property type="component" value="Chromosome 1"/>
</dbReference>
<gene>
    <name evidence="7" type="primary">lrgA_1</name>
    <name evidence="7" type="ORF">NCTC12278_00531</name>
</gene>
<reference evidence="7 8" key="1">
    <citation type="submission" date="2018-06" db="EMBL/GenBank/DDBJ databases">
        <authorList>
            <consortium name="Pathogen Informatics"/>
            <person name="Doyle S."/>
        </authorList>
    </citation>
    <scope>NUCLEOTIDE SEQUENCE [LARGE SCALE GENOMIC DNA]</scope>
    <source>
        <strain evidence="7 8">NCTC12278</strain>
    </source>
</reference>
<evidence type="ECO:0000256" key="4">
    <source>
        <dbReference type="ARBA" id="ARBA00022989"/>
    </source>
</evidence>
<keyword evidence="4 6" id="KW-1133">Transmembrane helix</keyword>
<keyword evidence="5 6" id="KW-0472">Membrane</keyword>
<dbReference type="RefSeq" id="WP_018029397.1">
    <property type="nucleotide sequence ID" value="NZ_CAMCCF010000017.1"/>
</dbReference>
<dbReference type="STRING" id="1123303.GCA_000372425_00065"/>